<evidence type="ECO:0000259" key="2">
    <source>
        <dbReference type="PROSITE" id="PS50048"/>
    </source>
</evidence>
<keyword evidence="1" id="KW-0539">Nucleus</keyword>
<keyword evidence="4" id="KW-1185">Reference proteome</keyword>
<evidence type="ECO:0000313" key="4">
    <source>
        <dbReference type="Proteomes" id="UP000799770"/>
    </source>
</evidence>
<name>A0A6A5Z0F7_9PLEO</name>
<dbReference type="Proteomes" id="UP000799770">
    <property type="component" value="Unassembled WGS sequence"/>
</dbReference>
<accession>A0A6A5Z0F7</accession>
<dbReference type="PROSITE" id="PS00463">
    <property type="entry name" value="ZN2_CY6_FUNGAL_1"/>
    <property type="match status" value="1"/>
</dbReference>
<dbReference type="PROSITE" id="PS50048">
    <property type="entry name" value="ZN2_CY6_FUNGAL_2"/>
    <property type="match status" value="1"/>
</dbReference>
<dbReference type="InterPro" id="IPR001138">
    <property type="entry name" value="Zn2Cys6_DnaBD"/>
</dbReference>
<dbReference type="SUPFAM" id="SSF57701">
    <property type="entry name" value="Zn2/Cys6 DNA-binding domain"/>
    <property type="match status" value="1"/>
</dbReference>
<protein>
    <recommendedName>
        <fullName evidence="2">Zn(2)-C6 fungal-type domain-containing protein</fullName>
    </recommendedName>
</protein>
<reference evidence="3" key="1">
    <citation type="journal article" date="2020" name="Stud. Mycol.">
        <title>101 Dothideomycetes genomes: a test case for predicting lifestyles and emergence of pathogens.</title>
        <authorList>
            <person name="Haridas S."/>
            <person name="Albert R."/>
            <person name="Binder M."/>
            <person name="Bloem J."/>
            <person name="Labutti K."/>
            <person name="Salamov A."/>
            <person name="Andreopoulos B."/>
            <person name="Baker S."/>
            <person name="Barry K."/>
            <person name="Bills G."/>
            <person name="Bluhm B."/>
            <person name="Cannon C."/>
            <person name="Castanera R."/>
            <person name="Culley D."/>
            <person name="Daum C."/>
            <person name="Ezra D."/>
            <person name="Gonzalez J."/>
            <person name="Henrissat B."/>
            <person name="Kuo A."/>
            <person name="Liang C."/>
            <person name="Lipzen A."/>
            <person name="Lutzoni F."/>
            <person name="Magnuson J."/>
            <person name="Mondo S."/>
            <person name="Nolan M."/>
            <person name="Ohm R."/>
            <person name="Pangilinan J."/>
            <person name="Park H.-J."/>
            <person name="Ramirez L."/>
            <person name="Alfaro M."/>
            <person name="Sun H."/>
            <person name="Tritt A."/>
            <person name="Yoshinaga Y."/>
            <person name="Zwiers L.-H."/>
            <person name="Turgeon B."/>
            <person name="Goodwin S."/>
            <person name="Spatafora J."/>
            <person name="Crous P."/>
            <person name="Grigoriev I."/>
        </authorList>
    </citation>
    <scope>NUCLEOTIDE SEQUENCE</scope>
    <source>
        <strain evidence="3">CBS 627.86</strain>
    </source>
</reference>
<dbReference type="EMBL" id="ML977329">
    <property type="protein sequence ID" value="KAF2112880.1"/>
    <property type="molecule type" value="Genomic_DNA"/>
</dbReference>
<organism evidence="3 4">
    <name type="scientific">Lophiotrema nucula</name>
    <dbReference type="NCBI Taxonomy" id="690887"/>
    <lineage>
        <taxon>Eukaryota</taxon>
        <taxon>Fungi</taxon>
        <taxon>Dikarya</taxon>
        <taxon>Ascomycota</taxon>
        <taxon>Pezizomycotina</taxon>
        <taxon>Dothideomycetes</taxon>
        <taxon>Pleosporomycetidae</taxon>
        <taxon>Pleosporales</taxon>
        <taxon>Lophiotremataceae</taxon>
        <taxon>Lophiotrema</taxon>
    </lineage>
</organism>
<dbReference type="GO" id="GO:0000981">
    <property type="term" value="F:DNA-binding transcription factor activity, RNA polymerase II-specific"/>
    <property type="evidence" value="ECO:0007669"/>
    <property type="project" value="InterPro"/>
</dbReference>
<evidence type="ECO:0000313" key="3">
    <source>
        <dbReference type="EMBL" id="KAF2112880.1"/>
    </source>
</evidence>
<dbReference type="InterPro" id="IPR053175">
    <property type="entry name" value="DHMBA_Reg_Transcription_Factor"/>
</dbReference>
<dbReference type="PANTHER" id="PTHR38791">
    <property type="entry name" value="ZN(II)2CYS6 TRANSCRIPTION FACTOR (EUROFUNG)-RELATED-RELATED"/>
    <property type="match status" value="1"/>
</dbReference>
<dbReference type="SMART" id="SM00066">
    <property type="entry name" value="GAL4"/>
    <property type="match status" value="1"/>
</dbReference>
<feature type="domain" description="Zn(2)-C6 fungal-type" evidence="2">
    <location>
        <begin position="10"/>
        <end position="39"/>
    </location>
</feature>
<proteinExistence type="predicted"/>
<dbReference type="Pfam" id="PF11951">
    <property type="entry name" value="Fungal_trans_2"/>
    <property type="match status" value="1"/>
</dbReference>
<dbReference type="AlphaFoldDB" id="A0A6A5Z0F7"/>
<gene>
    <name evidence="3" type="ORF">BDV96DRAFT_601701</name>
</gene>
<dbReference type="InterPro" id="IPR036864">
    <property type="entry name" value="Zn2-C6_fun-type_DNA-bd_sf"/>
</dbReference>
<dbReference type="InterPro" id="IPR021858">
    <property type="entry name" value="Fun_TF"/>
</dbReference>
<sequence length="479" mass="54106">MVFRGKPSKSCQRCRDRKLRCDLKEISCGSCLRAGVQCSGYRDTSTLRVADQTETIQKKAAAKRSIGLTDHSAGLSVSTAPTLALEVQARTLFYTYCSDFSRTWDFMAPFFDPTRVPEHVTLSIDAVSLAFLHHQFHSRSAVALACQKYVAALQKTNTALQRPNNAKSDVMLNVSLLFSLYEDVTRPGFPQTYNSAHVDGALALVKLRGIETFNDEASLKALMRVVISTSIASLIHYQPMPDVIYEIREQSAKYLDTTDPKWVLTDLMIETTNLSAAISKNRLDNEEVVSRCLDIDHRFEELDQTMPEHWHYQRIQVEGQNNRILKNYYDVYPSHKITQTRNVLRVSRIILCEEVLARTGVGREKIEALVEQICAAVPQMTDCSRAAAYKLPPNSTPNNHTHTLSHFLDVYILLFSLYVGAWSSACPIDVRSWIIQQVSYIAEHFVIKEADLIANILRGGWRIDPWKVYRSLGSCAFAA</sequence>
<dbReference type="GO" id="GO:0008270">
    <property type="term" value="F:zinc ion binding"/>
    <property type="evidence" value="ECO:0007669"/>
    <property type="project" value="InterPro"/>
</dbReference>
<dbReference type="Gene3D" id="4.10.240.10">
    <property type="entry name" value="Zn(2)-C6 fungal-type DNA-binding domain"/>
    <property type="match status" value="1"/>
</dbReference>
<dbReference type="Pfam" id="PF00172">
    <property type="entry name" value="Zn_clus"/>
    <property type="match status" value="1"/>
</dbReference>
<evidence type="ECO:0000256" key="1">
    <source>
        <dbReference type="ARBA" id="ARBA00023242"/>
    </source>
</evidence>
<dbReference type="PANTHER" id="PTHR38791:SF1">
    <property type="entry name" value="TRANSCRIPTION FACTOR, PUTATIVE-RELATED"/>
    <property type="match status" value="1"/>
</dbReference>
<dbReference type="CDD" id="cd00067">
    <property type="entry name" value="GAL4"/>
    <property type="match status" value="1"/>
</dbReference>
<dbReference type="OrthoDB" id="5429770at2759"/>